<dbReference type="Pfam" id="PF25917">
    <property type="entry name" value="BSH_RND"/>
    <property type="match status" value="1"/>
</dbReference>
<proteinExistence type="inferred from homology"/>
<evidence type="ECO:0000256" key="2">
    <source>
        <dbReference type="SAM" id="Coils"/>
    </source>
</evidence>
<dbReference type="Gene3D" id="2.40.50.100">
    <property type="match status" value="1"/>
</dbReference>
<dbReference type="FunFam" id="2.40.30.170:FF:000010">
    <property type="entry name" value="Efflux RND transporter periplasmic adaptor subunit"/>
    <property type="match status" value="1"/>
</dbReference>
<dbReference type="InterPro" id="IPR058792">
    <property type="entry name" value="Beta-barrel_RND_2"/>
</dbReference>
<dbReference type="Gene3D" id="2.40.420.20">
    <property type="match status" value="1"/>
</dbReference>
<evidence type="ECO:0000313" key="8">
    <source>
        <dbReference type="Proteomes" id="UP000244912"/>
    </source>
</evidence>
<dbReference type="RefSeq" id="WP_181375675.1">
    <property type="nucleotide sequence ID" value="NZ_ONZF01000001.1"/>
</dbReference>
<dbReference type="SUPFAM" id="SSF111369">
    <property type="entry name" value="HlyD-like secretion proteins"/>
    <property type="match status" value="1"/>
</dbReference>
<sequence>MKKTLEILVGLCIVALFAAGGVFGTQYLLSGEGQASQGSGSGDGNGRDPVRVGVTSPELRMIEDDVTAVGTMRPVRAVELVPSASGRVTDVPVGSTEQVEEGQLLIQLDDRAERGALAEAEATLSEAEQDYRRIEELAESNTAAEAQLEEARATFRRAEAAAMQAEADLEDRAITAPFAGTLGVIDTEPGAFLDAGEVVTRLSDLSAVEVEVSLPERYFDRIEQGQTVYVTTPAFEGEIFEGRLSVISPEIDLTSRSFDIRAEIDNPDRRLVGGMFANARVVIDTYEGLAVPDDAIISEGLTSYVYTISDNAAQRTSVEPGASLGSLTEVSGLSGEDRVVVAGWDNLSDGSPVEIDENFAREGLE</sequence>
<gene>
    <name evidence="7" type="primary">mdtA_1</name>
    <name evidence="7" type="ORF">PAA8504_00728</name>
</gene>
<evidence type="ECO:0000259" key="6">
    <source>
        <dbReference type="Pfam" id="PF25989"/>
    </source>
</evidence>
<dbReference type="GO" id="GO:0015562">
    <property type="term" value="F:efflux transmembrane transporter activity"/>
    <property type="evidence" value="ECO:0007669"/>
    <property type="project" value="TreeGrafter"/>
</dbReference>
<dbReference type="Proteomes" id="UP000244912">
    <property type="component" value="Unassembled WGS sequence"/>
</dbReference>
<feature type="region of interest" description="Disordered" evidence="3">
    <location>
        <begin position="33"/>
        <end position="53"/>
    </location>
</feature>
<evidence type="ECO:0000259" key="5">
    <source>
        <dbReference type="Pfam" id="PF25954"/>
    </source>
</evidence>
<evidence type="ECO:0000256" key="3">
    <source>
        <dbReference type="SAM" id="MobiDB-lite"/>
    </source>
</evidence>
<dbReference type="NCBIfam" id="TIGR01730">
    <property type="entry name" value="RND_mfp"/>
    <property type="match status" value="1"/>
</dbReference>
<feature type="coiled-coil region" evidence="2">
    <location>
        <begin position="117"/>
        <end position="168"/>
    </location>
</feature>
<feature type="domain" description="CusB-like beta-barrel" evidence="5">
    <location>
        <begin position="210"/>
        <end position="281"/>
    </location>
</feature>
<evidence type="ECO:0000259" key="4">
    <source>
        <dbReference type="Pfam" id="PF25917"/>
    </source>
</evidence>
<dbReference type="InterPro" id="IPR058637">
    <property type="entry name" value="YknX-like_C"/>
</dbReference>
<comment type="similarity">
    <text evidence="1">Belongs to the membrane fusion protein (MFP) (TC 8.A.1) family.</text>
</comment>
<keyword evidence="8" id="KW-1185">Reference proteome</keyword>
<dbReference type="Gene3D" id="2.40.30.170">
    <property type="match status" value="1"/>
</dbReference>
<dbReference type="AlphaFoldDB" id="A0A2R8BS16"/>
<dbReference type="EMBL" id="ONZF01000001">
    <property type="protein sequence ID" value="SPJ22928.1"/>
    <property type="molecule type" value="Genomic_DNA"/>
</dbReference>
<dbReference type="PANTHER" id="PTHR30469:SF11">
    <property type="entry name" value="BLL4320 PROTEIN"/>
    <property type="match status" value="1"/>
</dbReference>
<dbReference type="InterPro" id="IPR006143">
    <property type="entry name" value="RND_pump_MFP"/>
</dbReference>
<evidence type="ECO:0000256" key="1">
    <source>
        <dbReference type="ARBA" id="ARBA00009477"/>
    </source>
</evidence>
<dbReference type="PANTHER" id="PTHR30469">
    <property type="entry name" value="MULTIDRUG RESISTANCE PROTEIN MDTA"/>
    <property type="match status" value="1"/>
</dbReference>
<evidence type="ECO:0000313" key="7">
    <source>
        <dbReference type="EMBL" id="SPJ22928.1"/>
    </source>
</evidence>
<dbReference type="GO" id="GO:1990281">
    <property type="term" value="C:efflux pump complex"/>
    <property type="evidence" value="ECO:0007669"/>
    <property type="project" value="TreeGrafter"/>
</dbReference>
<dbReference type="InterPro" id="IPR058625">
    <property type="entry name" value="MdtA-like_BSH"/>
</dbReference>
<reference evidence="7 8" key="1">
    <citation type="submission" date="2018-03" db="EMBL/GenBank/DDBJ databases">
        <authorList>
            <person name="Keele B.F."/>
        </authorList>
    </citation>
    <scope>NUCLEOTIDE SEQUENCE [LARGE SCALE GENOMIC DNA]</scope>
    <source>
        <strain evidence="7 8">CECT 8504</strain>
    </source>
</reference>
<keyword evidence="2" id="KW-0175">Coiled coil</keyword>
<dbReference type="Gene3D" id="1.10.287.470">
    <property type="entry name" value="Helix hairpin bin"/>
    <property type="match status" value="1"/>
</dbReference>
<protein>
    <submittedName>
        <fullName evidence="7">Multidrug resistance protein MdtA</fullName>
    </submittedName>
</protein>
<accession>A0A2R8BS16</accession>
<feature type="domain" description="YknX-like C-terminal permuted SH3-like" evidence="6">
    <location>
        <begin position="288"/>
        <end position="355"/>
    </location>
</feature>
<name>A0A2R8BS16_9RHOB</name>
<dbReference type="Pfam" id="PF25954">
    <property type="entry name" value="Beta-barrel_RND_2"/>
    <property type="match status" value="1"/>
</dbReference>
<dbReference type="Pfam" id="PF25989">
    <property type="entry name" value="YknX_C"/>
    <property type="match status" value="1"/>
</dbReference>
<feature type="domain" description="Multidrug resistance protein MdtA-like barrel-sandwich hybrid" evidence="4">
    <location>
        <begin position="76"/>
        <end position="197"/>
    </location>
</feature>
<organism evidence="7 8">
    <name type="scientific">Palleronia abyssalis</name>
    <dbReference type="NCBI Taxonomy" id="1501240"/>
    <lineage>
        <taxon>Bacteria</taxon>
        <taxon>Pseudomonadati</taxon>
        <taxon>Pseudomonadota</taxon>
        <taxon>Alphaproteobacteria</taxon>
        <taxon>Rhodobacterales</taxon>
        <taxon>Roseobacteraceae</taxon>
        <taxon>Palleronia</taxon>
    </lineage>
</organism>